<evidence type="ECO:0000313" key="2">
    <source>
        <dbReference type="EMBL" id="EGY18613.1"/>
    </source>
</evidence>
<reference evidence="2 3" key="1">
    <citation type="submission" date="2008-03" db="EMBL/GenBank/DDBJ databases">
        <title>The Genome Sequence of Verticillium dahliae VdLs.17.</title>
        <authorList>
            <consortium name="The Broad Institute Genome Sequencing Platform"/>
            <person name="Ma L.-J.J."/>
            <person name="Klosterman S.J."/>
            <person name="Subbarao K."/>
            <person name="Dobinson K."/>
            <person name="Veronese P."/>
            <person name="Kang S."/>
            <person name="Gold S.E."/>
            <person name="Young S."/>
            <person name="Jaffe D."/>
            <person name="Gnerre S."/>
            <person name="Berlin A."/>
            <person name="Heiman D."/>
            <person name="Hepburn T."/>
            <person name="Sykes S."/>
            <person name="Alvarado L."/>
            <person name="Kodira C.D."/>
            <person name="Lander E."/>
            <person name="Galagan J."/>
            <person name="Nusbaum C."/>
            <person name="Birren B."/>
        </authorList>
    </citation>
    <scope>NUCLEOTIDE SEQUENCE [LARGE SCALE GENOMIC DNA]</scope>
    <source>
        <strain evidence="3">VdLs.17 / ATCC MYA-4575 / FGSC 10137</strain>
    </source>
</reference>
<evidence type="ECO:0000313" key="3">
    <source>
        <dbReference type="Proteomes" id="UP000001611"/>
    </source>
</evidence>
<protein>
    <submittedName>
        <fullName evidence="2">Uncharacterized protein</fullName>
    </submittedName>
</protein>
<dbReference type="EMBL" id="DS572717">
    <property type="protein sequence ID" value="EGY18613.1"/>
    <property type="molecule type" value="Genomic_DNA"/>
</dbReference>
<dbReference type="Proteomes" id="UP000001611">
    <property type="component" value="Chromosome 4"/>
</dbReference>
<dbReference type="HOGENOM" id="CLU_1344154_0_0_1"/>
<dbReference type="GeneID" id="20710602"/>
<sequence length="204" mass="22860">MDEHKFAVECSSRSGDDGDDDDDKGEDSAFVTDSEADESERWDDNSEYDSEYENQVDRSRHCVETLERRQEPQLRKALEEVLELLFQLSVTICTGQYANGEPSSTLLVYFSGVLGLDPEATGFRRATQYTSTLSGFIYGLKNTALEKFKKEADLCWMSPDLLRAAEVYTSTMAKDRSIRDIVAETLSKHPSLLDGEGAQNPSDV</sequence>
<dbReference type="AlphaFoldDB" id="G2XFL5"/>
<feature type="compositionally biased region" description="Acidic residues" evidence="1">
    <location>
        <begin position="34"/>
        <end position="54"/>
    </location>
</feature>
<name>G2XFL5_VERDV</name>
<feature type="region of interest" description="Disordered" evidence="1">
    <location>
        <begin position="1"/>
        <end position="55"/>
    </location>
</feature>
<proteinExistence type="predicted"/>
<organism evidence="2 3">
    <name type="scientific">Verticillium dahliae (strain VdLs.17 / ATCC MYA-4575 / FGSC 10137)</name>
    <name type="common">Verticillium wilt</name>
    <dbReference type="NCBI Taxonomy" id="498257"/>
    <lineage>
        <taxon>Eukaryota</taxon>
        <taxon>Fungi</taxon>
        <taxon>Dikarya</taxon>
        <taxon>Ascomycota</taxon>
        <taxon>Pezizomycotina</taxon>
        <taxon>Sordariomycetes</taxon>
        <taxon>Hypocreomycetidae</taxon>
        <taxon>Glomerellales</taxon>
        <taxon>Plectosphaerellaceae</taxon>
        <taxon>Verticillium</taxon>
    </lineage>
</organism>
<evidence type="ECO:0000256" key="1">
    <source>
        <dbReference type="SAM" id="MobiDB-lite"/>
    </source>
</evidence>
<dbReference type="InParanoid" id="G2XFL5"/>
<accession>G2XFL5</accession>
<dbReference type="KEGG" id="vda:VDAG_09139"/>
<dbReference type="RefSeq" id="XP_009653736.1">
    <property type="nucleotide sequence ID" value="XM_009655441.1"/>
</dbReference>
<keyword evidence="3" id="KW-1185">Reference proteome</keyword>
<gene>
    <name evidence="2" type="ORF">VDAG_09139</name>
</gene>